<protein>
    <submittedName>
        <fullName evidence="2">Uncharacterized protein</fullName>
    </submittedName>
</protein>
<accession>A0A2P6THJ6</accession>
<feature type="transmembrane region" description="Helical" evidence="1">
    <location>
        <begin position="36"/>
        <end position="57"/>
    </location>
</feature>
<reference evidence="2 3" key="1">
    <citation type="journal article" date="2018" name="Plant J.">
        <title>Genome sequences of Chlorella sorokiniana UTEX 1602 and Micractinium conductrix SAG 241.80: implications to maltose excretion by a green alga.</title>
        <authorList>
            <person name="Arriola M.B."/>
            <person name="Velmurugan N."/>
            <person name="Zhang Y."/>
            <person name="Plunkett M.H."/>
            <person name="Hondzo H."/>
            <person name="Barney B.M."/>
        </authorList>
    </citation>
    <scope>NUCLEOTIDE SEQUENCE [LARGE SCALE GENOMIC DNA]</scope>
    <source>
        <strain evidence="3">UTEX 1602</strain>
    </source>
</reference>
<evidence type="ECO:0000256" key="1">
    <source>
        <dbReference type="SAM" id="Phobius"/>
    </source>
</evidence>
<name>A0A2P6THJ6_CHLSO</name>
<dbReference type="EMBL" id="LHPG02000015">
    <property type="protein sequence ID" value="PRW33765.1"/>
    <property type="molecule type" value="Genomic_DNA"/>
</dbReference>
<dbReference type="Proteomes" id="UP000239899">
    <property type="component" value="Unassembled WGS sequence"/>
</dbReference>
<dbReference type="AlphaFoldDB" id="A0A2P6THJ6"/>
<evidence type="ECO:0000313" key="2">
    <source>
        <dbReference type="EMBL" id="PRW33765.1"/>
    </source>
</evidence>
<keyword evidence="1" id="KW-1133">Transmembrane helix</keyword>
<keyword evidence="1" id="KW-0472">Membrane</keyword>
<proteinExistence type="predicted"/>
<keyword evidence="1" id="KW-0812">Transmembrane</keyword>
<sequence>MPAAAMPAARLVGEFAALQMQLPAERRAKLEADLRYMLMWRLYAAAAGLLSIAMRLAD</sequence>
<comment type="caution">
    <text evidence="2">The sequence shown here is derived from an EMBL/GenBank/DDBJ whole genome shotgun (WGS) entry which is preliminary data.</text>
</comment>
<gene>
    <name evidence="2" type="ORF">C2E21_7272</name>
</gene>
<organism evidence="2 3">
    <name type="scientific">Chlorella sorokiniana</name>
    <name type="common">Freshwater green alga</name>
    <dbReference type="NCBI Taxonomy" id="3076"/>
    <lineage>
        <taxon>Eukaryota</taxon>
        <taxon>Viridiplantae</taxon>
        <taxon>Chlorophyta</taxon>
        <taxon>core chlorophytes</taxon>
        <taxon>Trebouxiophyceae</taxon>
        <taxon>Chlorellales</taxon>
        <taxon>Chlorellaceae</taxon>
        <taxon>Chlorella clade</taxon>
        <taxon>Chlorella</taxon>
    </lineage>
</organism>
<evidence type="ECO:0000313" key="3">
    <source>
        <dbReference type="Proteomes" id="UP000239899"/>
    </source>
</evidence>
<keyword evidence="3" id="KW-1185">Reference proteome</keyword>